<dbReference type="EMBL" id="KQ415805">
    <property type="protein sequence ID" value="KOG00401.1"/>
    <property type="molecule type" value="Genomic_DNA"/>
</dbReference>
<reference evidence="1" key="1">
    <citation type="submission" date="2015-07" db="EMBL/GenBank/DDBJ databases">
        <title>MeaNS - Measles Nucleotide Surveillance Program.</title>
        <authorList>
            <person name="Tran T."/>
            <person name="Druce J."/>
        </authorList>
    </citation>
    <scope>NUCLEOTIDE SEQUENCE</scope>
    <source>
        <strain evidence="1">UCB-OBI-ISO-001</strain>
        <tissue evidence="1">Gonad</tissue>
    </source>
</reference>
<dbReference type="AlphaFoldDB" id="A0A0L8IFY9"/>
<name>A0A0L8IFY9_OCTBM</name>
<sequence length="103" mass="12331">MFFFFSWSYTTFSCSFLKTLNCVHTHTHTLTHTCVRSTKVVFEFIPEGEFHNLLRTIRDYWKLRISISRTHHFGKVCHFSSYGATFPFSFNFDTNENMLTSFY</sequence>
<proteinExistence type="predicted"/>
<protein>
    <submittedName>
        <fullName evidence="1">Uncharacterized protein</fullName>
    </submittedName>
</protein>
<accession>A0A0L8IFY9</accession>
<gene>
    <name evidence="1" type="ORF">OCBIM_22004535mg</name>
</gene>
<evidence type="ECO:0000313" key="1">
    <source>
        <dbReference type="EMBL" id="KOG00401.1"/>
    </source>
</evidence>
<organism evidence="1">
    <name type="scientific">Octopus bimaculoides</name>
    <name type="common">California two-spotted octopus</name>
    <dbReference type="NCBI Taxonomy" id="37653"/>
    <lineage>
        <taxon>Eukaryota</taxon>
        <taxon>Metazoa</taxon>
        <taxon>Spiralia</taxon>
        <taxon>Lophotrochozoa</taxon>
        <taxon>Mollusca</taxon>
        <taxon>Cephalopoda</taxon>
        <taxon>Coleoidea</taxon>
        <taxon>Octopodiformes</taxon>
        <taxon>Octopoda</taxon>
        <taxon>Incirrata</taxon>
        <taxon>Octopodidae</taxon>
        <taxon>Octopus</taxon>
    </lineage>
</organism>